<evidence type="ECO:0000256" key="2">
    <source>
        <dbReference type="ARBA" id="ARBA00023125"/>
    </source>
</evidence>
<evidence type="ECO:0000256" key="1">
    <source>
        <dbReference type="ARBA" id="ARBA00023015"/>
    </source>
</evidence>
<accession>A0A2H0U803</accession>
<keyword evidence="2" id="KW-0238">DNA-binding</keyword>
<dbReference type="InterPro" id="IPR036390">
    <property type="entry name" value="WH_DNA-bd_sf"/>
</dbReference>
<gene>
    <name evidence="5" type="ORF">COU20_02130</name>
</gene>
<keyword evidence="1" id="KW-0805">Transcription regulation</keyword>
<dbReference type="InterPro" id="IPR036388">
    <property type="entry name" value="WH-like_DNA-bd_sf"/>
</dbReference>
<protein>
    <submittedName>
        <fullName evidence="5">Transcriptional regulator</fullName>
    </submittedName>
</protein>
<proteinExistence type="predicted"/>
<organism evidence="5 6">
    <name type="scientific">Candidatus Kaiserbacteria bacterium CG10_big_fil_rev_8_21_14_0_10_59_10</name>
    <dbReference type="NCBI Taxonomy" id="1974612"/>
    <lineage>
        <taxon>Bacteria</taxon>
        <taxon>Candidatus Kaiseribacteriota</taxon>
    </lineage>
</organism>
<dbReference type="SUPFAM" id="SSF46785">
    <property type="entry name" value="Winged helix' DNA-binding domain"/>
    <property type="match status" value="1"/>
</dbReference>
<dbReference type="PANTHER" id="PTHR33204:SF18">
    <property type="entry name" value="TRANSCRIPTIONAL REGULATORY PROTEIN"/>
    <property type="match status" value="1"/>
</dbReference>
<dbReference type="Pfam" id="PF01638">
    <property type="entry name" value="HxlR"/>
    <property type="match status" value="1"/>
</dbReference>
<name>A0A2H0U803_9BACT</name>
<reference evidence="6" key="1">
    <citation type="submission" date="2017-09" db="EMBL/GenBank/DDBJ databases">
        <title>Depth-based differentiation of microbial function through sediment-hosted aquifers and enrichment of novel symbionts in the deep terrestrial subsurface.</title>
        <authorList>
            <person name="Probst A.J."/>
            <person name="Ladd B."/>
            <person name="Jarett J.K."/>
            <person name="Geller-Mcgrath D.E."/>
            <person name="Sieber C.M.K."/>
            <person name="Emerson J.B."/>
            <person name="Anantharaman K."/>
            <person name="Thomas B.C."/>
            <person name="Malmstrom R."/>
            <person name="Stieglmeier M."/>
            <person name="Klingl A."/>
            <person name="Woyke T."/>
            <person name="Ryan C.M."/>
            <person name="Banfield J.F."/>
        </authorList>
    </citation>
    <scope>NUCLEOTIDE SEQUENCE [LARGE SCALE GENOMIC DNA]</scope>
</reference>
<dbReference type="CDD" id="cd00090">
    <property type="entry name" value="HTH_ARSR"/>
    <property type="match status" value="1"/>
</dbReference>
<dbReference type="InterPro" id="IPR002577">
    <property type="entry name" value="HTH_HxlR"/>
</dbReference>
<evidence type="ECO:0000256" key="3">
    <source>
        <dbReference type="ARBA" id="ARBA00023163"/>
    </source>
</evidence>
<evidence type="ECO:0000313" key="5">
    <source>
        <dbReference type="EMBL" id="PIR82480.1"/>
    </source>
</evidence>
<dbReference type="InterPro" id="IPR011991">
    <property type="entry name" value="ArsR-like_HTH"/>
</dbReference>
<dbReference type="AlphaFoldDB" id="A0A2H0U803"/>
<dbReference type="EMBL" id="PFBM01000013">
    <property type="protein sequence ID" value="PIR82480.1"/>
    <property type="molecule type" value="Genomic_DNA"/>
</dbReference>
<dbReference type="PANTHER" id="PTHR33204">
    <property type="entry name" value="TRANSCRIPTIONAL REGULATOR, MARR FAMILY"/>
    <property type="match status" value="1"/>
</dbReference>
<sequence>MLRTKSQRNTLCRKCPVARVADTFGDPCALLIMHNLLGAPRRFGELEDLLGGISPRTLTKTLRRLEAKGFITRTHFKKPMRFHYELTSKGKAFQNVVAAMRAYGKAHL</sequence>
<dbReference type="PROSITE" id="PS51118">
    <property type="entry name" value="HTH_HXLR"/>
    <property type="match status" value="1"/>
</dbReference>
<evidence type="ECO:0000313" key="6">
    <source>
        <dbReference type="Proteomes" id="UP000231379"/>
    </source>
</evidence>
<feature type="domain" description="HTH hxlR-type" evidence="4">
    <location>
        <begin position="15"/>
        <end position="108"/>
    </location>
</feature>
<dbReference type="GO" id="GO:0003677">
    <property type="term" value="F:DNA binding"/>
    <property type="evidence" value="ECO:0007669"/>
    <property type="project" value="UniProtKB-KW"/>
</dbReference>
<keyword evidence="3" id="KW-0804">Transcription</keyword>
<evidence type="ECO:0000259" key="4">
    <source>
        <dbReference type="PROSITE" id="PS51118"/>
    </source>
</evidence>
<dbReference type="Proteomes" id="UP000231379">
    <property type="component" value="Unassembled WGS sequence"/>
</dbReference>
<comment type="caution">
    <text evidence="5">The sequence shown here is derived from an EMBL/GenBank/DDBJ whole genome shotgun (WGS) entry which is preliminary data.</text>
</comment>
<dbReference type="Gene3D" id="1.10.10.10">
    <property type="entry name" value="Winged helix-like DNA-binding domain superfamily/Winged helix DNA-binding domain"/>
    <property type="match status" value="1"/>
</dbReference>